<dbReference type="OrthoDB" id="1304017at2759"/>
<evidence type="ECO:0000259" key="2">
    <source>
        <dbReference type="Pfam" id="PF14303"/>
    </source>
</evidence>
<dbReference type="Pfam" id="PF14303">
    <property type="entry name" value="NAM-associated"/>
    <property type="match status" value="1"/>
</dbReference>
<evidence type="ECO:0000313" key="3">
    <source>
        <dbReference type="EMBL" id="VFQ72356.1"/>
    </source>
</evidence>
<dbReference type="InterPro" id="IPR029466">
    <property type="entry name" value="NAM-associated_C"/>
</dbReference>
<organism evidence="3 4">
    <name type="scientific">Cuscuta campestris</name>
    <dbReference type="NCBI Taxonomy" id="132261"/>
    <lineage>
        <taxon>Eukaryota</taxon>
        <taxon>Viridiplantae</taxon>
        <taxon>Streptophyta</taxon>
        <taxon>Embryophyta</taxon>
        <taxon>Tracheophyta</taxon>
        <taxon>Spermatophyta</taxon>
        <taxon>Magnoliopsida</taxon>
        <taxon>eudicotyledons</taxon>
        <taxon>Gunneridae</taxon>
        <taxon>Pentapetalae</taxon>
        <taxon>asterids</taxon>
        <taxon>lamiids</taxon>
        <taxon>Solanales</taxon>
        <taxon>Convolvulaceae</taxon>
        <taxon>Cuscuteae</taxon>
        <taxon>Cuscuta</taxon>
        <taxon>Cuscuta subgen. Grammica</taxon>
        <taxon>Cuscuta sect. Cleistogrammica</taxon>
    </lineage>
</organism>
<dbReference type="Proteomes" id="UP000595140">
    <property type="component" value="Unassembled WGS sequence"/>
</dbReference>
<sequence>MNPSGSGFFPDDLPPVDAAMWYYQELGDRLPMYDTQQSGYVDRDSVPETQPEPSGSKKSTRRRSHKAKSTLTEAARSIQKWTPEEECILASAWVDVSEHPIIDDGNQGKVPIDLWRILSRSPKWQQLNNPDGGSFRKRSTVDAEVEVDETIGSSDQIPPFNVADSDDEDLIPRPIGRKKAKSIASGSGGSASVSASPRDEIGRAMIEQLRAFNLQEQERLKLKEQEAEMKVMQTDPGTLSEFGRMIYEQRMREIKEKYNLP</sequence>
<feature type="domain" description="No apical meristem-associated C-terminal" evidence="2">
    <location>
        <begin position="114"/>
        <end position="249"/>
    </location>
</feature>
<feature type="region of interest" description="Disordered" evidence="1">
    <location>
        <begin position="177"/>
        <end position="197"/>
    </location>
</feature>
<dbReference type="AlphaFoldDB" id="A0A484L7S9"/>
<evidence type="ECO:0000256" key="1">
    <source>
        <dbReference type="SAM" id="MobiDB-lite"/>
    </source>
</evidence>
<proteinExistence type="predicted"/>
<evidence type="ECO:0000313" key="4">
    <source>
        <dbReference type="Proteomes" id="UP000595140"/>
    </source>
</evidence>
<feature type="compositionally biased region" description="Polar residues" evidence="1">
    <location>
        <begin position="47"/>
        <end position="57"/>
    </location>
</feature>
<feature type="compositionally biased region" description="Low complexity" evidence="1">
    <location>
        <begin position="182"/>
        <end position="196"/>
    </location>
</feature>
<gene>
    <name evidence="3" type="ORF">CCAM_LOCUS14132</name>
</gene>
<dbReference type="EMBL" id="OOIL02001115">
    <property type="protein sequence ID" value="VFQ72356.1"/>
    <property type="molecule type" value="Genomic_DNA"/>
</dbReference>
<reference evidence="3 4" key="1">
    <citation type="submission" date="2018-04" db="EMBL/GenBank/DDBJ databases">
        <authorList>
            <person name="Vogel A."/>
        </authorList>
    </citation>
    <scope>NUCLEOTIDE SEQUENCE [LARGE SCALE GENOMIC DNA]</scope>
</reference>
<name>A0A484L7S9_9ASTE</name>
<feature type="region of interest" description="Disordered" evidence="1">
    <location>
        <begin position="33"/>
        <end position="77"/>
    </location>
</feature>
<protein>
    <recommendedName>
        <fullName evidence="2">No apical meristem-associated C-terminal domain-containing protein</fullName>
    </recommendedName>
</protein>
<keyword evidence="4" id="KW-1185">Reference proteome</keyword>
<dbReference type="PANTHER" id="PTHR45023">
    <property type="match status" value="1"/>
</dbReference>
<dbReference type="PANTHER" id="PTHR45023:SF4">
    <property type="entry name" value="GLYCINE-RICH PROTEIN-RELATED"/>
    <property type="match status" value="1"/>
</dbReference>
<accession>A0A484L7S9</accession>
<feature type="compositionally biased region" description="Basic residues" evidence="1">
    <location>
        <begin position="58"/>
        <end position="68"/>
    </location>
</feature>